<dbReference type="Proteomes" id="UP001321543">
    <property type="component" value="Chromosome"/>
</dbReference>
<protein>
    <recommendedName>
        <fullName evidence="3">SnoaL-like domain-containing protein</fullName>
    </recommendedName>
</protein>
<keyword evidence="2" id="KW-1185">Reference proteome</keyword>
<evidence type="ECO:0000313" key="2">
    <source>
        <dbReference type="Proteomes" id="UP001321543"/>
    </source>
</evidence>
<dbReference type="InterPro" id="IPR009959">
    <property type="entry name" value="Cyclase_SnoaL-like"/>
</dbReference>
<dbReference type="InterPro" id="IPR032710">
    <property type="entry name" value="NTF2-like_dom_sf"/>
</dbReference>
<name>A0ABN6X411_9MICO</name>
<dbReference type="Pfam" id="PF07366">
    <property type="entry name" value="SnoaL"/>
    <property type="match status" value="1"/>
</dbReference>
<accession>A0ABN6X411</accession>
<evidence type="ECO:0000313" key="1">
    <source>
        <dbReference type="EMBL" id="BDZ39297.1"/>
    </source>
</evidence>
<dbReference type="SUPFAM" id="SSF54427">
    <property type="entry name" value="NTF2-like"/>
    <property type="match status" value="1"/>
</dbReference>
<gene>
    <name evidence="1" type="ORF">GCM10025863_19110</name>
</gene>
<sequence length="164" mass="19076">MSTETVKPHLTREWAENNLRLFSVSADDVIAQWADEVMFEDPILEQVHHDREVLRQSFIRYSNKDPENGIGIHTFTVEEFLSEPGQNPIVYRWKWVLKHASDFLGVPTNGKTIVTTGVNIDWFDDDGKVVREVAYWDFVKPALDLGLPVLNSEYWEEEAKEQQK</sequence>
<dbReference type="Gene3D" id="3.10.450.50">
    <property type="match status" value="1"/>
</dbReference>
<dbReference type="EMBL" id="AP027728">
    <property type="protein sequence ID" value="BDZ39297.1"/>
    <property type="molecule type" value="Genomic_DNA"/>
</dbReference>
<proteinExistence type="predicted"/>
<organism evidence="1 2">
    <name type="scientific">Microbacterium suwonense</name>
    <dbReference type="NCBI Taxonomy" id="683047"/>
    <lineage>
        <taxon>Bacteria</taxon>
        <taxon>Bacillati</taxon>
        <taxon>Actinomycetota</taxon>
        <taxon>Actinomycetes</taxon>
        <taxon>Micrococcales</taxon>
        <taxon>Microbacteriaceae</taxon>
        <taxon>Microbacterium</taxon>
    </lineage>
</organism>
<evidence type="ECO:0008006" key="3">
    <source>
        <dbReference type="Google" id="ProtNLM"/>
    </source>
</evidence>
<reference evidence="2" key="1">
    <citation type="journal article" date="2019" name="Int. J. Syst. Evol. Microbiol.">
        <title>The Global Catalogue of Microorganisms (GCM) 10K type strain sequencing project: providing services to taxonomists for standard genome sequencing and annotation.</title>
        <authorList>
            <consortium name="The Broad Institute Genomics Platform"/>
            <consortium name="The Broad Institute Genome Sequencing Center for Infectious Disease"/>
            <person name="Wu L."/>
            <person name="Ma J."/>
        </authorList>
    </citation>
    <scope>NUCLEOTIDE SEQUENCE [LARGE SCALE GENOMIC DNA]</scope>
    <source>
        <strain evidence="2">NBRC 106310</strain>
    </source>
</reference>